<organism evidence="1 2">
    <name type="scientific">Dentiscutata erythropus</name>
    <dbReference type="NCBI Taxonomy" id="1348616"/>
    <lineage>
        <taxon>Eukaryota</taxon>
        <taxon>Fungi</taxon>
        <taxon>Fungi incertae sedis</taxon>
        <taxon>Mucoromycota</taxon>
        <taxon>Glomeromycotina</taxon>
        <taxon>Glomeromycetes</taxon>
        <taxon>Diversisporales</taxon>
        <taxon>Gigasporaceae</taxon>
        <taxon>Dentiscutata</taxon>
    </lineage>
</organism>
<sequence length="238" mass="28137">KDWLFKIDDQQGLFENTRKFFETNFERENVKWLSKFYITIKQEILHGYNYLQELSTLDKTNYNENHFNDLNSLISNFEQEFSNCQKQLIKPEIIARHAKIINQKAHKFLEECYTYLIDYKQKLNRDNYKDEITKIDELLEKSNEPDKLRLFIDIPAKVYDFENLIKNKIIANYEAFVKDLNSLKESVNNLPVETVNSLNEISNDLVVVMEQLNDPGPYHELANKAAELIISGNNVISE</sequence>
<feature type="non-terminal residue" evidence="1">
    <location>
        <position position="238"/>
    </location>
</feature>
<name>A0A9N9KCT4_9GLOM</name>
<protein>
    <submittedName>
        <fullName evidence="1">6997_t:CDS:1</fullName>
    </submittedName>
</protein>
<reference evidence="1" key="1">
    <citation type="submission" date="2021-06" db="EMBL/GenBank/DDBJ databases">
        <authorList>
            <person name="Kallberg Y."/>
            <person name="Tangrot J."/>
            <person name="Rosling A."/>
        </authorList>
    </citation>
    <scope>NUCLEOTIDE SEQUENCE</scope>
    <source>
        <strain evidence="1">MA453B</strain>
    </source>
</reference>
<feature type="non-terminal residue" evidence="1">
    <location>
        <position position="1"/>
    </location>
</feature>
<evidence type="ECO:0000313" key="1">
    <source>
        <dbReference type="EMBL" id="CAG8819176.1"/>
    </source>
</evidence>
<comment type="caution">
    <text evidence="1">The sequence shown here is derived from an EMBL/GenBank/DDBJ whole genome shotgun (WGS) entry which is preliminary data.</text>
</comment>
<proteinExistence type="predicted"/>
<keyword evidence="2" id="KW-1185">Reference proteome</keyword>
<dbReference type="EMBL" id="CAJVPY010057565">
    <property type="protein sequence ID" value="CAG8819176.1"/>
    <property type="molecule type" value="Genomic_DNA"/>
</dbReference>
<dbReference type="Proteomes" id="UP000789405">
    <property type="component" value="Unassembled WGS sequence"/>
</dbReference>
<gene>
    <name evidence="1" type="ORF">DERYTH_LOCUS26739</name>
</gene>
<accession>A0A9N9KCT4</accession>
<dbReference type="OrthoDB" id="10460575at2759"/>
<dbReference type="AlphaFoldDB" id="A0A9N9KCT4"/>
<evidence type="ECO:0000313" key="2">
    <source>
        <dbReference type="Proteomes" id="UP000789405"/>
    </source>
</evidence>